<dbReference type="AlphaFoldDB" id="A0A8X6W781"/>
<dbReference type="EMBL" id="BMAU01021388">
    <property type="protein sequence ID" value="GFY29588.1"/>
    <property type="molecule type" value="Genomic_DNA"/>
</dbReference>
<dbReference type="Proteomes" id="UP000887159">
    <property type="component" value="Unassembled WGS sequence"/>
</dbReference>
<proteinExistence type="predicted"/>
<organism evidence="1 2">
    <name type="scientific">Trichonephila clavipes</name>
    <name type="common">Golden silk orbweaver</name>
    <name type="synonym">Nephila clavipes</name>
    <dbReference type="NCBI Taxonomy" id="2585209"/>
    <lineage>
        <taxon>Eukaryota</taxon>
        <taxon>Metazoa</taxon>
        <taxon>Ecdysozoa</taxon>
        <taxon>Arthropoda</taxon>
        <taxon>Chelicerata</taxon>
        <taxon>Arachnida</taxon>
        <taxon>Araneae</taxon>
        <taxon>Araneomorphae</taxon>
        <taxon>Entelegynae</taxon>
        <taxon>Araneoidea</taxon>
        <taxon>Nephilidae</taxon>
        <taxon>Trichonephila</taxon>
    </lineage>
</organism>
<name>A0A8X6W781_TRICX</name>
<gene>
    <name evidence="1" type="ORF">TNCV_2627581</name>
</gene>
<reference evidence="1" key="1">
    <citation type="submission" date="2020-08" db="EMBL/GenBank/DDBJ databases">
        <title>Multicomponent nature underlies the extraordinary mechanical properties of spider dragline silk.</title>
        <authorList>
            <person name="Kono N."/>
            <person name="Nakamura H."/>
            <person name="Mori M."/>
            <person name="Yoshida Y."/>
            <person name="Ohtoshi R."/>
            <person name="Malay A.D."/>
            <person name="Moran D.A.P."/>
            <person name="Tomita M."/>
            <person name="Numata K."/>
            <person name="Arakawa K."/>
        </authorList>
    </citation>
    <scope>NUCLEOTIDE SEQUENCE</scope>
</reference>
<sequence length="115" mass="12921">MVIGSFDLQRSVSEWFSLIPPDVWKMENGGRIDSCDIVGLDVVTLMITRLSRVFVSLEPSDPPQCKDVDDTVKGAVWLAEFKSVSRVQRSVRTEWNVVTGLPNRLIRTPSAYLPV</sequence>
<evidence type="ECO:0000313" key="1">
    <source>
        <dbReference type="EMBL" id="GFY29588.1"/>
    </source>
</evidence>
<keyword evidence="2" id="KW-1185">Reference proteome</keyword>
<evidence type="ECO:0000313" key="2">
    <source>
        <dbReference type="Proteomes" id="UP000887159"/>
    </source>
</evidence>
<comment type="caution">
    <text evidence="1">The sequence shown here is derived from an EMBL/GenBank/DDBJ whole genome shotgun (WGS) entry which is preliminary data.</text>
</comment>
<accession>A0A8X6W781</accession>
<protein>
    <submittedName>
        <fullName evidence="1">Uncharacterized protein</fullName>
    </submittedName>
</protein>